<dbReference type="STRING" id="103827.A0A0N5CS81"/>
<dbReference type="OrthoDB" id="5838454at2759"/>
<feature type="domain" description="ATPase AAA-type core" evidence="1">
    <location>
        <begin position="581"/>
        <end position="705"/>
    </location>
</feature>
<evidence type="ECO:0000313" key="4">
    <source>
        <dbReference type="WBParaSite" id="TCLT_0000308201-mRNA-1"/>
    </source>
</evidence>
<dbReference type="GO" id="GO:0005524">
    <property type="term" value="F:ATP binding"/>
    <property type="evidence" value="ECO:0007669"/>
    <property type="project" value="InterPro"/>
</dbReference>
<dbReference type="Proteomes" id="UP000276776">
    <property type="component" value="Unassembled WGS sequence"/>
</dbReference>
<dbReference type="PANTHER" id="PTHR23389:SF21">
    <property type="entry name" value="ATPASE FAMILY AAA DOMAIN-CONTAINING PROTEIN 5"/>
    <property type="match status" value="1"/>
</dbReference>
<dbReference type="Gene3D" id="3.40.50.300">
    <property type="entry name" value="P-loop containing nucleotide triphosphate hydrolases"/>
    <property type="match status" value="1"/>
</dbReference>
<evidence type="ECO:0000259" key="1">
    <source>
        <dbReference type="Pfam" id="PF00004"/>
    </source>
</evidence>
<dbReference type="Pfam" id="PF00004">
    <property type="entry name" value="AAA"/>
    <property type="match status" value="1"/>
</dbReference>
<proteinExistence type="predicted"/>
<sequence length="773" mass="87605">MSLKPILLNSNQRATRSIVCKVKKWRTQHVRFCSETNICHITPRSEKIPGVVKMPNSPPITTKDAANKFAGDCIALDEPEIILNQTVSMSEEESIMISPCEGVRFLPVETEVFECRSNEEVSPEDIIIGDDQNEGRVPDETVMSINILAPSDAENMNIETKIAVHAEKPSLTKIAGRPKRTKQRDPIVVWVRGGRLRNRSEFVENKEEENKENLSTCASNESGDVKDEPYISSISLIKSRVPLAPCAGPLSKVKQWLNSIPDQKNNIMHGTDMLEIHQQQVVNESEVKVGAFDALDEKQLSCESGKISNSQSPCCQRKLVKSSSLPVHVQVITERTTEQCQDEEVCPTNITSTHKRQKHSSLLCKPTADHIDVGVVCCDSQFPSNDERTKLREKIGTENLRQTSEALIENYHRQKTSNRPEIHTSSHKFKAAFASEMDFTPFPDISHVGYTNIAPVKYDFPYKFREASLSLVSSTDYIEPLKLLKKFMNNGENMMKNNITFDPCEPPKFKNRKKRRFMHLKRRSSTQEFQHNIWSEGLRPINVDEFITDDNKKRDRGKRLYSSSRDHFDLDEEEQLCNTAIVCGQYGTGKTSLVYAVARSCGMQVLELASNEKRSGFQIKSKLLGATHSYKFSVAATSSMFSEIKEETNAIRDSIILIDDCDVFYEKYDDGFWPALRTLCKEARTPVIVICEDIRLIRQELTSAMSVPIFTLSRLSVQTATEYLMELCTFLHVTKPSDACFALVKQYNSDLRACINHLQFYMGNDENNLSTVC</sequence>
<dbReference type="SUPFAM" id="SSF52540">
    <property type="entry name" value="P-loop containing nucleoside triphosphate hydrolases"/>
    <property type="match status" value="1"/>
</dbReference>
<evidence type="ECO:0000313" key="2">
    <source>
        <dbReference type="EMBL" id="VDM99371.1"/>
    </source>
</evidence>
<keyword evidence="3" id="KW-1185">Reference proteome</keyword>
<reference evidence="4" key="1">
    <citation type="submission" date="2017-02" db="UniProtKB">
        <authorList>
            <consortium name="WormBaseParasite"/>
        </authorList>
    </citation>
    <scope>IDENTIFICATION</scope>
</reference>
<evidence type="ECO:0000313" key="3">
    <source>
        <dbReference type="Proteomes" id="UP000276776"/>
    </source>
</evidence>
<dbReference type="GO" id="GO:0016887">
    <property type="term" value="F:ATP hydrolysis activity"/>
    <property type="evidence" value="ECO:0007669"/>
    <property type="project" value="InterPro"/>
</dbReference>
<protein>
    <submittedName>
        <fullName evidence="4">ATPase_AAA_core domain-containing protein</fullName>
    </submittedName>
</protein>
<gene>
    <name evidence="2" type="ORF">TCLT_LOCUS3082</name>
</gene>
<reference evidence="2 3" key="2">
    <citation type="submission" date="2018-11" db="EMBL/GenBank/DDBJ databases">
        <authorList>
            <consortium name="Pathogen Informatics"/>
        </authorList>
    </citation>
    <scope>NUCLEOTIDE SEQUENCE [LARGE SCALE GENOMIC DNA]</scope>
</reference>
<dbReference type="AlphaFoldDB" id="A0A0N5CS81"/>
<dbReference type="InterPro" id="IPR027417">
    <property type="entry name" value="P-loop_NTPase"/>
</dbReference>
<dbReference type="InterPro" id="IPR003959">
    <property type="entry name" value="ATPase_AAA_core"/>
</dbReference>
<dbReference type="GO" id="GO:0061860">
    <property type="term" value="F:DNA clamp unloader activity"/>
    <property type="evidence" value="ECO:0007669"/>
    <property type="project" value="TreeGrafter"/>
</dbReference>
<dbReference type="EMBL" id="UYYF01000958">
    <property type="protein sequence ID" value="VDM99371.1"/>
    <property type="molecule type" value="Genomic_DNA"/>
</dbReference>
<dbReference type="GO" id="GO:0005634">
    <property type="term" value="C:nucleus"/>
    <property type="evidence" value="ECO:0007669"/>
    <property type="project" value="TreeGrafter"/>
</dbReference>
<dbReference type="WBParaSite" id="TCLT_0000308201-mRNA-1">
    <property type="protein sequence ID" value="TCLT_0000308201-mRNA-1"/>
    <property type="gene ID" value="TCLT_0000308201"/>
</dbReference>
<dbReference type="PANTHER" id="PTHR23389">
    <property type="entry name" value="CHROMOSOME TRANSMISSION FIDELITY FACTOR 18"/>
    <property type="match status" value="1"/>
</dbReference>
<dbReference type="GO" id="GO:0003677">
    <property type="term" value="F:DNA binding"/>
    <property type="evidence" value="ECO:0007669"/>
    <property type="project" value="TreeGrafter"/>
</dbReference>
<name>A0A0N5CS81_THECL</name>
<accession>A0A0N5CS81</accession>
<organism evidence="4">
    <name type="scientific">Thelazia callipaeda</name>
    <name type="common">Oriental eyeworm</name>
    <name type="synonym">Parasitic nematode</name>
    <dbReference type="NCBI Taxonomy" id="103827"/>
    <lineage>
        <taxon>Eukaryota</taxon>
        <taxon>Metazoa</taxon>
        <taxon>Ecdysozoa</taxon>
        <taxon>Nematoda</taxon>
        <taxon>Chromadorea</taxon>
        <taxon>Rhabditida</taxon>
        <taxon>Spirurina</taxon>
        <taxon>Spiruromorpha</taxon>
        <taxon>Thelazioidea</taxon>
        <taxon>Thelaziidae</taxon>
        <taxon>Thelazia</taxon>
    </lineage>
</organism>